<name>A0A919Y7T7_9BACL</name>
<sequence length="692" mass="79775">MELRALLWLTAGGSLVLFLLLMMLGRRKGRMEAVTAGSSEEMQSQAGYKGLWQQFLLRSYSLAVRTAWIRYLLMKVRSRMSVMQMYEERTLRIQSMQMLYALAGINAATLVGLLVMNPGVIFALTSIIVGAVIQGLLLELKVNRMEVMLLEGMLSLLSGVRHAYQRHGMAADAVEEAGEDAAEPIRRHARFIHDALTDSKPAEALEHYYETAPNRFLKAFAGISQLIMEFGDQNKGKGSLYLRGLGNLTGEIQLDVLRRKRLDYLLKGLSFIALLPVFFTRLVERWAISSFPLTEQFYLSKPGLLVKAGLLLIVLMSTLLLQKLKGEEEYAARHREDKLNWETKLYRLRGFRKVALCFIPLPGSRARVHLQQLLKDTNHSQSLELFQLRRILLFILCTTLAVGGAFSMHWKSKQWIENEPPAGYTFFGSLSSQDREAAERAVAMDKQLLHSSAVRSEMDREQLKAEIMRTAIERSHKRSAPELEAEAASARIIDKLNRLDREYFKWWELPAAAGIGMAGYYMPYLMLLLKRRIRMMDRKNEVYQFQTMIYILRELDRISVEEILEWMYSYAVIFRQPLQKCLLHFSHGSEAALLELKEEAGLEEFRQLVDKLILANEKITIHAAFDDLESDMSFQFEQRRLHFEKSLDTKAELGRIFGFAPMYSLIFGYLVIPLIWMSFRQMDIYFEQIQHL</sequence>
<evidence type="ECO:0000313" key="2">
    <source>
        <dbReference type="EMBL" id="GIO43657.1"/>
    </source>
</evidence>
<keyword evidence="1" id="KW-0472">Membrane</keyword>
<organism evidence="2 3">
    <name type="scientific">Paenibacillus apis</name>
    <dbReference type="NCBI Taxonomy" id="1792174"/>
    <lineage>
        <taxon>Bacteria</taxon>
        <taxon>Bacillati</taxon>
        <taxon>Bacillota</taxon>
        <taxon>Bacilli</taxon>
        <taxon>Bacillales</taxon>
        <taxon>Paenibacillaceae</taxon>
        <taxon>Paenibacillus</taxon>
    </lineage>
</organism>
<feature type="transmembrane region" description="Helical" evidence="1">
    <location>
        <begin position="98"/>
        <end position="115"/>
    </location>
</feature>
<evidence type="ECO:0000313" key="3">
    <source>
        <dbReference type="Proteomes" id="UP000678895"/>
    </source>
</evidence>
<protein>
    <recommendedName>
        <fullName evidence="4">GTPase SAR1</fullName>
    </recommendedName>
</protein>
<feature type="transmembrane region" description="Helical" evidence="1">
    <location>
        <begin position="121"/>
        <end position="140"/>
    </location>
</feature>
<proteinExistence type="predicted"/>
<dbReference type="AlphaFoldDB" id="A0A919Y7T7"/>
<feature type="transmembrane region" description="Helical" evidence="1">
    <location>
        <begin position="509"/>
        <end position="529"/>
    </location>
</feature>
<feature type="transmembrane region" description="Helical" evidence="1">
    <location>
        <begin position="264"/>
        <end position="283"/>
    </location>
</feature>
<dbReference type="EMBL" id="BORS01000012">
    <property type="protein sequence ID" value="GIO43657.1"/>
    <property type="molecule type" value="Genomic_DNA"/>
</dbReference>
<evidence type="ECO:0008006" key="4">
    <source>
        <dbReference type="Google" id="ProtNLM"/>
    </source>
</evidence>
<dbReference type="Proteomes" id="UP000678895">
    <property type="component" value="Unassembled WGS sequence"/>
</dbReference>
<keyword evidence="3" id="KW-1185">Reference proteome</keyword>
<feature type="transmembrane region" description="Helical" evidence="1">
    <location>
        <begin position="6"/>
        <end position="24"/>
    </location>
</feature>
<accession>A0A919Y7T7</accession>
<feature type="transmembrane region" description="Helical" evidence="1">
    <location>
        <begin position="656"/>
        <end position="676"/>
    </location>
</feature>
<reference evidence="2" key="1">
    <citation type="submission" date="2021-03" db="EMBL/GenBank/DDBJ databases">
        <title>Antimicrobial resistance genes in bacteria isolated from Japanese honey, and their potential for conferring macrolide and lincosamide resistance in the American foulbrood pathogen Paenibacillus larvae.</title>
        <authorList>
            <person name="Okamoto M."/>
            <person name="Kumagai M."/>
            <person name="Kanamori H."/>
            <person name="Takamatsu D."/>
        </authorList>
    </citation>
    <scope>NUCLEOTIDE SEQUENCE</scope>
    <source>
        <strain evidence="2">J41TS4</strain>
    </source>
</reference>
<keyword evidence="1" id="KW-1133">Transmembrane helix</keyword>
<feature type="transmembrane region" description="Helical" evidence="1">
    <location>
        <begin position="391"/>
        <end position="410"/>
    </location>
</feature>
<dbReference type="RefSeq" id="WP_301628912.1">
    <property type="nucleotide sequence ID" value="NZ_BORS01000012.1"/>
</dbReference>
<gene>
    <name evidence="2" type="ORF">J41TS4_34150</name>
</gene>
<comment type="caution">
    <text evidence="2">The sequence shown here is derived from an EMBL/GenBank/DDBJ whole genome shotgun (WGS) entry which is preliminary data.</text>
</comment>
<keyword evidence="1" id="KW-0812">Transmembrane</keyword>
<feature type="transmembrane region" description="Helical" evidence="1">
    <location>
        <begin position="303"/>
        <end position="321"/>
    </location>
</feature>
<evidence type="ECO:0000256" key="1">
    <source>
        <dbReference type="SAM" id="Phobius"/>
    </source>
</evidence>